<keyword evidence="4" id="KW-1185">Reference proteome</keyword>
<dbReference type="OrthoDB" id="5397827at2759"/>
<evidence type="ECO:0000313" key="3">
    <source>
        <dbReference type="EMBL" id="KAF1831507.1"/>
    </source>
</evidence>
<feature type="region of interest" description="Disordered" evidence="1">
    <location>
        <begin position="40"/>
        <end position="93"/>
    </location>
</feature>
<evidence type="ECO:0000313" key="4">
    <source>
        <dbReference type="Proteomes" id="UP000800040"/>
    </source>
</evidence>
<evidence type="ECO:0000256" key="2">
    <source>
        <dbReference type="SAM" id="Phobius"/>
    </source>
</evidence>
<sequence length="247" mass="28846">MAIPPSIPRFLLPRAPLRLGPQPRAFLALQPATHLRHASASGSALSEEFRRRQAAQRAKATPVIPQPDKYRPPSHSKRTPNRQTGSSIYGPPLTEADLKRMANKKYPNMMSPEGSFSYWFWHDKAIHIWIIFSILVSLSGYAWYLEFITTTIYADELPTRKELLHHPVESIRQFGKVYKKHVERRSNYCVQQRLRAAEEIEKRKAFRAEREAEAEARGEEYVTDPRYYVGDDGVRRRRVKRWFGIWE</sequence>
<gene>
    <name evidence="3" type="ORF">BDW02DRAFT_641430</name>
</gene>
<keyword evidence="2" id="KW-1133">Transmembrane helix</keyword>
<name>A0A6A5K940_9PLEO</name>
<keyword evidence="2" id="KW-0812">Transmembrane</keyword>
<organism evidence="3 4">
    <name type="scientific">Decorospora gaudefroyi</name>
    <dbReference type="NCBI Taxonomy" id="184978"/>
    <lineage>
        <taxon>Eukaryota</taxon>
        <taxon>Fungi</taxon>
        <taxon>Dikarya</taxon>
        <taxon>Ascomycota</taxon>
        <taxon>Pezizomycotina</taxon>
        <taxon>Dothideomycetes</taxon>
        <taxon>Pleosporomycetidae</taxon>
        <taxon>Pleosporales</taxon>
        <taxon>Pleosporineae</taxon>
        <taxon>Pleosporaceae</taxon>
        <taxon>Decorospora</taxon>
    </lineage>
</organism>
<keyword evidence="2" id="KW-0472">Membrane</keyword>
<proteinExistence type="predicted"/>
<dbReference type="AlphaFoldDB" id="A0A6A5K940"/>
<evidence type="ECO:0000256" key="1">
    <source>
        <dbReference type="SAM" id="MobiDB-lite"/>
    </source>
</evidence>
<feature type="transmembrane region" description="Helical" evidence="2">
    <location>
        <begin position="125"/>
        <end position="144"/>
    </location>
</feature>
<dbReference type="EMBL" id="ML975362">
    <property type="protein sequence ID" value="KAF1831507.1"/>
    <property type="molecule type" value="Genomic_DNA"/>
</dbReference>
<protein>
    <submittedName>
        <fullName evidence="3">Uncharacterized protein</fullName>
    </submittedName>
</protein>
<dbReference type="Proteomes" id="UP000800040">
    <property type="component" value="Unassembled WGS sequence"/>
</dbReference>
<reference evidence="3" key="1">
    <citation type="submission" date="2020-01" db="EMBL/GenBank/DDBJ databases">
        <authorList>
            <consortium name="DOE Joint Genome Institute"/>
            <person name="Haridas S."/>
            <person name="Albert R."/>
            <person name="Binder M."/>
            <person name="Bloem J."/>
            <person name="Labutti K."/>
            <person name="Salamov A."/>
            <person name="Andreopoulos B."/>
            <person name="Baker S.E."/>
            <person name="Barry K."/>
            <person name="Bills G."/>
            <person name="Bluhm B.H."/>
            <person name="Cannon C."/>
            <person name="Castanera R."/>
            <person name="Culley D.E."/>
            <person name="Daum C."/>
            <person name="Ezra D."/>
            <person name="Gonzalez J.B."/>
            <person name="Henrissat B."/>
            <person name="Kuo A."/>
            <person name="Liang C."/>
            <person name="Lipzen A."/>
            <person name="Lutzoni F."/>
            <person name="Magnuson J."/>
            <person name="Mondo S."/>
            <person name="Nolan M."/>
            <person name="Ohm R."/>
            <person name="Pangilinan J."/>
            <person name="Park H.-J."/>
            <person name="Ramirez L."/>
            <person name="Alfaro M."/>
            <person name="Sun H."/>
            <person name="Tritt A."/>
            <person name="Yoshinaga Y."/>
            <person name="Zwiers L.-H."/>
            <person name="Turgeon B.G."/>
            <person name="Goodwin S.B."/>
            <person name="Spatafora J.W."/>
            <person name="Crous P.W."/>
            <person name="Grigoriev I.V."/>
        </authorList>
    </citation>
    <scope>NUCLEOTIDE SEQUENCE</scope>
    <source>
        <strain evidence="3">P77</strain>
    </source>
</reference>
<accession>A0A6A5K940</accession>